<dbReference type="InterPro" id="IPR007329">
    <property type="entry name" value="FMN-bd"/>
</dbReference>
<feature type="transmembrane region" description="Helical" evidence="4">
    <location>
        <begin position="12"/>
        <end position="33"/>
    </location>
</feature>
<evidence type="ECO:0000313" key="6">
    <source>
        <dbReference type="EMBL" id="KNF08347.1"/>
    </source>
</evidence>
<evidence type="ECO:0000259" key="5">
    <source>
        <dbReference type="PROSITE" id="PS51379"/>
    </source>
</evidence>
<dbReference type="PATRIC" id="fig|1503.3.peg.3252"/>
<gene>
    <name evidence="6" type="ORF">CLPU_8c01120</name>
</gene>
<dbReference type="Proteomes" id="UP000037267">
    <property type="component" value="Unassembled WGS sequence"/>
</dbReference>
<keyword evidence="4" id="KW-0812">Transmembrane</keyword>
<feature type="transmembrane region" description="Helical" evidence="4">
    <location>
        <begin position="125"/>
        <end position="145"/>
    </location>
</feature>
<keyword evidence="3 4" id="KW-0472">Membrane</keyword>
<keyword evidence="4" id="KW-1133">Transmembrane helix</keyword>
<dbReference type="PANTHER" id="PTHR30224">
    <property type="entry name" value="ELECTRON TRANSPORT PROTEIN"/>
    <property type="match status" value="1"/>
</dbReference>
<evidence type="ECO:0000256" key="2">
    <source>
        <dbReference type="ARBA" id="ARBA00022475"/>
    </source>
</evidence>
<dbReference type="GO" id="GO:0005886">
    <property type="term" value="C:plasma membrane"/>
    <property type="evidence" value="ECO:0007669"/>
    <property type="project" value="UniProtKB-SubCell"/>
</dbReference>
<dbReference type="PROSITE" id="PS51379">
    <property type="entry name" value="4FE4S_FER_2"/>
    <property type="match status" value="2"/>
</dbReference>
<dbReference type="Gene3D" id="3.90.1010.20">
    <property type="match status" value="1"/>
</dbReference>
<evidence type="ECO:0000256" key="1">
    <source>
        <dbReference type="ARBA" id="ARBA00004236"/>
    </source>
</evidence>
<proteinExistence type="predicted"/>
<protein>
    <submittedName>
        <fullName evidence="6">FMN-binding domain protein</fullName>
    </submittedName>
</protein>
<dbReference type="Pfam" id="PF12801">
    <property type="entry name" value="Fer4_5"/>
    <property type="match status" value="2"/>
</dbReference>
<feature type="domain" description="4Fe-4S ferredoxin-type" evidence="5">
    <location>
        <begin position="205"/>
        <end position="233"/>
    </location>
</feature>
<accession>A0A0L0WA91</accession>
<evidence type="ECO:0000256" key="3">
    <source>
        <dbReference type="ARBA" id="ARBA00023136"/>
    </source>
</evidence>
<feature type="domain" description="4Fe-4S ferredoxin-type" evidence="5">
    <location>
        <begin position="235"/>
        <end position="264"/>
    </location>
</feature>
<dbReference type="Pfam" id="PF04205">
    <property type="entry name" value="FMN_bind"/>
    <property type="match status" value="1"/>
</dbReference>
<dbReference type="PANTHER" id="PTHR30224:SF4">
    <property type="entry name" value="ELECTRON TRANSPORT PROTEIN YCCM-RELATED"/>
    <property type="match status" value="1"/>
</dbReference>
<dbReference type="AlphaFoldDB" id="A0A0L0WA91"/>
<evidence type="ECO:0000313" key="7">
    <source>
        <dbReference type="Proteomes" id="UP000037267"/>
    </source>
</evidence>
<dbReference type="InterPro" id="IPR052378">
    <property type="entry name" value="NosR_regulator"/>
</dbReference>
<feature type="transmembrane region" description="Helical" evidence="4">
    <location>
        <begin position="273"/>
        <end position="292"/>
    </location>
</feature>
<keyword evidence="7" id="KW-1185">Reference proteome</keyword>
<evidence type="ECO:0000256" key="4">
    <source>
        <dbReference type="SAM" id="Phobius"/>
    </source>
</evidence>
<dbReference type="RefSeq" id="WP_050355446.1">
    <property type="nucleotide sequence ID" value="NZ_LGSS01000008.1"/>
</dbReference>
<reference evidence="7" key="1">
    <citation type="submission" date="2015-07" db="EMBL/GenBank/DDBJ databases">
        <title>Draft genome sequence of the purine-degrading Gottschalkia purinilyticum DSM 1384 (formerly Clostridium purinilyticum).</title>
        <authorList>
            <person name="Poehlein A."/>
            <person name="Schiel-Bengelsdorf B."/>
            <person name="Bengelsdorf F.R."/>
            <person name="Daniel R."/>
            <person name="Duerre P."/>
        </authorList>
    </citation>
    <scope>NUCLEOTIDE SEQUENCE [LARGE SCALE GENOMIC DNA]</scope>
    <source>
        <strain evidence="7">DSM 1384</strain>
    </source>
</reference>
<dbReference type="STRING" id="1503.CLPU_8c01120"/>
<feature type="transmembrane region" description="Helical" evidence="4">
    <location>
        <begin position="68"/>
        <end position="94"/>
    </location>
</feature>
<comment type="caution">
    <text evidence="6">The sequence shown here is derived from an EMBL/GenBank/DDBJ whole genome shotgun (WGS) entry which is preliminary data.</text>
</comment>
<dbReference type="EMBL" id="LGSS01000008">
    <property type="protein sequence ID" value="KNF08347.1"/>
    <property type="molecule type" value="Genomic_DNA"/>
</dbReference>
<name>A0A0L0WA91_GOTPU</name>
<keyword evidence="2" id="KW-1003">Cell membrane</keyword>
<dbReference type="GO" id="GO:0010181">
    <property type="term" value="F:FMN binding"/>
    <property type="evidence" value="ECO:0007669"/>
    <property type="project" value="InterPro"/>
</dbReference>
<feature type="transmembrane region" description="Helical" evidence="4">
    <location>
        <begin position="157"/>
        <end position="181"/>
    </location>
</feature>
<sequence length="409" mass="46207">MINKLKKRQNIQIFFFITLFTITISKTMELNILPDRLNALNTLCPIGGVVNTVDFFTGGMSLLKEDGLIILGSILITLILGPIFCGWLCPFGAFQEFIYKISSKLFPKSKRKLKLSEEMDKKLSVLRYILLLLVIILTVNGYHLILSTIDPTYSLLYIPLGYFNALGITLFIFIIVIGIFIERAWCKYLCPYGALLGILNKLKIFKITRKDQTCIGCTKCNRKCPMAIDITKYDEVNNLKCVSCMECIEDKVCPSANTLILESSIKNKKIEKYVVKEVLLLWLVLIFIIPFYNDISNFSNLEESQAVRASTDNIVMKNNGSYKDGEYIGKAKGYKSIIKVKVKIQKGKIIEVKIISHDETESYAKKPVEIIPNQIIEKQSTDVDVVSGATWTSDAIKNAVNDALIKSKK</sequence>
<dbReference type="SUPFAM" id="SSF54862">
    <property type="entry name" value="4Fe-4S ferredoxins"/>
    <property type="match status" value="1"/>
</dbReference>
<dbReference type="OrthoDB" id="9806398at2"/>
<dbReference type="SMART" id="SM00900">
    <property type="entry name" value="FMN_bind"/>
    <property type="match status" value="1"/>
</dbReference>
<organism evidence="6 7">
    <name type="scientific">Gottschalkia purinilytica</name>
    <name type="common">Clostridium purinilyticum</name>
    <dbReference type="NCBI Taxonomy" id="1503"/>
    <lineage>
        <taxon>Bacteria</taxon>
        <taxon>Bacillati</taxon>
        <taxon>Bacillota</taxon>
        <taxon>Tissierellia</taxon>
        <taxon>Tissierellales</taxon>
        <taxon>Gottschalkiaceae</taxon>
        <taxon>Gottschalkia</taxon>
    </lineage>
</organism>
<dbReference type="InterPro" id="IPR017896">
    <property type="entry name" value="4Fe4S_Fe-S-bd"/>
</dbReference>
<comment type="subcellular location">
    <subcellularLocation>
        <location evidence="1">Cell membrane</location>
    </subcellularLocation>
</comment>